<dbReference type="Proteomes" id="UP000294829">
    <property type="component" value="Unassembled WGS sequence"/>
</dbReference>
<sequence>MLYNLFSLVLDTVTGLFAGVLLLRFWMQIVRVRPPQPVAQFTFQLTDWLVKPMRRVIPGVGGFDWASFVGAYLIALLCTAIKVWILLTTLPSAVFLLALISVAQWIIYGWTALLILEVIFSWVNPHAPLAPFVRALNDPLLKPIRQIVPLLGGLDISPMILFLLLQVASKALMYVSGSFGSLLI</sequence>
<dbReference type="PANTHER" id="PTHR33219">
    <property type="entry name" value="YLMG HOMOLOG PROTEIN 2, CHLOROPLASTIC"/>
    <property type="match status" value="1"/>
</dbReference>
<dbReference type="GO" id="GO:0016020">
    <property type="term" value="C:membrane"/>
    <property type="evidence" value="ECO:0007669"/>
    <property type="project" value="InterPro"/>
</dbReference>
<dbReference type="RefSeq" id="WP_133329563.1">
    <property type="nucleotide sequence ID" value="NZ_SMYL01000007.1"/>
</dbReference>
<accession>A0A4R5VYV8</accession>
<evidence type="ECO:0000313" key="4">
    <source>
        <dbReference type="Proteomes" id="UP000294829"/>
    </source>
</evidence>
<keyword evidence="4" id="KW-1185">Reference proteome</keyword>
<comment type="caution">
    <text evidence="3">The sequence shown here is derived from an EMBL/GenBank/DDBJ whole genome shotgun (WGS) entry which is preliminary data.</text>
</comment>
<feature type="transmembrane region" description="Helical" evidence="2">
    <location>
        <begin position="143"/>
        <end position="165"/>
    </location>
</feature>
<reference evidence="3 4" key="1">
    <citation type="submission" date="2019-03" db="EMBL/GenBank/DDBJ databases">
        <title>Sapientia aquatica gen. nov., sp. nov., isolated from a crater lake.</title>
        <authorList>
            <person name="Felfoldi T."/>
            <person name="Szabo A."/>
            <person name="Toth E."/>
            <person name="Schumann P."/>
            <person name="Keki Z."/>
            <person name="Marialigeti K."/>
            <person name="Mathe I."/>
        </authorList>
    </citation>
    <scope>NUCLEOTIDE SEQUENCE [LARGE SCALE GENOMIC DNA]</scope>
    <source>
        <strain evidence="3 4">SA-152</strain>
    </source>
</reference>
<proteinExistence type="inferred from homology"/>
<name>A0A4R5VYV8_9BURK</name>
<evidence type="ECO:0000256" key="2">
    <source>
        <dbReference type="SAM" id="Phobius"/>
    </source>
</evidence>
<protein>
    <submittedName>
        <fullName evidence="3">YggT family protein</fullName>
    </submittedName>
</protein>
<dbReference type="AlphaFoldDB" id="A0A4R5VYV8"/>
<dbReference type="Pfam" id="PF02325">
    <property type="entry name" value="CCB3_YggT"/>
    <property type="match status" value="2"/>
</dbReference>
<keyword evidence="2" id="KW-0472">Membrane</keyword>
<gene>
    <name evidence="3" type="ORF">E2I14_13935</name>
</gene>
<keyword evidence="2" id="KW-1133">Transmembrane helix</keyword>
<comment type="similarity">
    <text evidence="1">Belongs to the YggT family.</text>
</comment>
<feature type="transmembrane region" description="Helical" evidence="2">
    <location>
        <begin position="6"/>
        <end position="26"/>
    </location>
</feature>
<dbReference type="PANTHER" id="PTHR33219:SF14">
    <property type="entry name" value="PROTEIN COFACTOR ASSEMBLY OF COMPLEX C SUBUNIT B CCB3, CHLOROPLASTIC-RELATED"/>
    <property type="match status" value="1"/>
</dbReference>
<dbReference type="InterPro" id="IPR003425">
    <property type="entry name" value="CCB3/YggT"/>
</dbReference>
<keyword evidence="2" id="KW-0812">Transmembrane</keyword>
<evidence type="ECO:0000256" key="1">
    <source>
        <dbReference type="ARBA" id="ARBA00010894"/>
    </source>
</evidence>
<dbReference type="EMBL" id="SMYL01000007">
    <property type="protein sequence ID" value="TDK64538.1"/>
    <property type="molecule type" value="Genomic_DNA"/>
</dbReference>
<dbReference type="OrthoDB" id="9806665at2"/>
<feature type="transmembrane region" description="Helical" evidence="2">
    <location>
        <begin position="105"/>
        <end position="123"/>
    </location>
</feature>
<evidence type="ECO:0000313" key="3">
    <source>
        <dbReference type="EMBL" id="TDK64538.1"/>
    </source>
</evidence>
<organism evidence="3 4">
    <name type="scientific">Sapientia aquatica</name>
    <dbReference type="NCBI Taxonomy" id="1549640"/>
    <lineage>
        <taxon>Bacteria</taxon>
        <taxon>Pseudomonadati</taxon>
        <taxon>Pseudomonadota</taxon>
        <taxon>Betaproteobacteria</taxon>
        <taxon>Burkholderiales</taxon>
        <taxon>Oxalobacteraceae</taxon>
        <taxon>Sapientia</taxon>
    </lineage>
</organism>